<reference evidence="3" key="1">
    <citation type="submission" date="2023-02" db="EMBL/GenBank/DDBJ databases">
        <authorList>
            <person name="Ashton P.M."/>
            <person name="Dallman T."/>
            <person name="Nair S."/>
            <person name="De Pinna E."/>
            <person name="Peters T."/>
            <person name="Grant K."/>
        </authorList>
    </citation>
    <scope>NUCLEOTIDE SEQUENCE</scope>
    <source>
        <strain evidence="3">01103883</strain>
    </source>
</reference>
<feature type="transmembrane region" description="Helical" evidence="2">
    <location>
        <begin position="12"/>
        <end position="30"/>
    </location>
</feature>
<name>A0AAD2Z436_YEREN</name>
<keyword evidence="2" id="KW-1133">Transmembrane helix</keyword>
<keyword evidence="2" id="KW-0812">Transmembrane</keyword>
<evidence type="ECO:0000256" key="1">
    <source>
        <dbReference type="SAM" id="Coils"/>
    </source>
</evidence>
<dbReference type="Proteomes" id="UP001182355">
    <property type="component" value="Unassembled WGS sequence"/>
</dbReference>
<accession>A0AAD2Z436</accession>
<keyword evidence="1" id="KW-0175">Coiled coil</keyword>
<dbReference type="EMBL" id="ABNAVX010000005">
    <property type="protein sequence ID" value="ELI8101556.1"/>
    <property type="molecule type" value="Genomic_DNA"/>
</dbReference>
<organism evidence="3 4">
    <name type="scientific">Yersinia enterocolitica</name>
    <dbReference type="NCBI Taxonomy" id="630"/>
    <lineage>
        <taxon>Bacteria</taxon>
        <taxon>Pseudomonadati</taxon>
        <taxon>Pseudomonadota</taxon>
        <taxon>Gammaproteobacteria</taxon>
        <taxon>Enterobacterales</taxon>
        <taxon>Yersiniaceae</taxon>
        <taxon>Yersinia</taxon>
    </lineage>
</organism>
<dbReference type="AlphaFoldDB" id="A0AAD2Z436"/>
<evidence type="ECO:0000313" key="4">
    <source>
        <dbReference type="Proteomes" id="UP001182355"/>
    </source>
</evidence>
<evidence type="ECO:0000256" key="2">
    <source>
        <dbReference type="SAM" id="Phobius"/>
    </source>
</evidence>
<protein>
    <submittedName>
        <fullName evidence="3">Uncharacterized protein</fullName>
    </submittedName>
</protein>
<proteinExistence type="predicted"/>
<evidence type="ECO:0000313" key="3">
    <source>
        <dbReference type="EMBL" id="ELI8101556.1"/>
    </source>
</evidence>
<gene>
    <name evidence="3" type="ORF">RSF11_001247</name>
</gene>
<keyword evidence="2" id="KW-0472">Membrane</keyword>
<comment type="caution">
    <text evidence="3">The sequence shown here is derived from an EMBL/GenBank/DDBJ whole genome shotgun (WGS) entry which is preliminary data.</text>
</comment>
<feature type="coiled-coil region" evidence="1">
    <location>
        <begin position="38"/>
        <end position="65"/>
    </location>
</feature>
<sequence length="235" mass="27268">MQNKIDLYLNRASHASQLLLVCFAIFGYFYTVRPIYQNASLQESIAKKETELKSLQIKIDDLYSNLRRELVRKFVVGVTYDCSPVTSLIMQPPRQDVERRKSFDIEVQELKSLAEKGLYDCLKKSIESKTVIAELRDSDKQKLINIIESLRPEILGMHEKLMREITDEKFLLKLGEEKSIYTKELDQFLAASGIKIPDDKKMLEQIYILSAMRSLIADYGIDFNSMVLERIEIND</sequence>